<dbReference type="Pfam" id="PF05235">
    <property type="entry name" value="CHAD"/>
    <property type="match status" value="1"/>
</dbReference>
<dbReference type="KEGG" id="gry:D7I44_02900"/>
<dbReference type="PANTHER" id="PTHR39339">
    <property type="entry name" value="SLR1444 PROTEIN"/>
    <property type="match status" value="1"/>
</dbReference>
<gene>
    <name evidence="2" type="ORF">D7I44_02900</name>
</gene>
<dbReference type="Gene3D" id="1.40.20.10">
    <property type="entry name" value="CHAD domain"/>
    <property type="match status" value="1"/>
</dbReference>
<dbReference type="InterPro" id="IPR007899">
    <property type="entry name" value="CHAD_dom"/>
</dbReference>
<evidence type="ECO:0000259" key="1">
    <source>
        <dbReference type="PROSITE" id="PS51708"/>
    </source>
</evidence>
<dbReference type="OrthoDB" id="9777271at2"/>
<organism evidence="2 3">
    <name type="scientific">Gryllotalpicola protaetiae</name>
    <dbReference type="NCBI Taxonomy" id="2419771"/>
    <lineage>
        <taxon>Bacteria</taxon>
        <taxon>Bacillati</taxon>
        <taxon>Actinomycetota</taxon>
        <taxon>Actinomycetes</taxon>
        <taxon>Micrococcales</taxon>
        <taxon>Microbacteriaceae</taxon>
        <taxon>Gryllotalpicola</taxon>
    </lineage>
</organism>
<feature type="domain" description="CHAD" evidence="1">
    <location>
        <begin position="1"/>
        <end position="221"/>
    </location>
</feature>
<evidence type="ECO:0000313" key="3">
    <source>
        <dbReference type="Proteomes" id="UP000275069"/>
    </source>
</evidence>
<dbReference type="AlphaFoldDB" id="A0A387BNK8"/>
<dbReference type="InterPro" id="IPR038186">
    <property type="entry name" value="CHAD_dom_sf"/>
</dbReference>
<dbReference type="SMART" id="SM00880">
    <property type="entry name" value="CHAD"/>
    <property type="match status" value="1"/>
</dbReference>
<dbReference type="PANTHER" id="PTHR39339:SF1">
    <property type="entry name" value="CHAD DOMAIN-CONTAINING PROTEIN"/>
    <property type="match status" value="1"/>
</dbReference>
<dbReference type="PROSITE" id="PS51708">
    <property type="entry name" value="CHAD"/>
    <property type="match status" value="1"/>
</dbReference>
<proteinExistence type="predicted"/>
<keyword evidence="3" id="KW-1185">Reference proteome</keyword>
<sequence length="221" mass="24398">MSSDPSAATWLRDVIDSLIGLGSAVRRDEPDSVHQARTMTRRLRVVIGLVPGDAARPARKELKNYGRALGAARDLEVRAELAARLLDELGDDDDTDAAHQRLVTGVLAEYRVAHARLVEYLDGRAYRRLLTLLEDVADDAEDLDELAVQHEARKHARALRYLAEALADDGTAKLGARLQDAFGEHRDYTLLARSLEGETDRSIAEVRQAAQKRGQASLGRK</sequence>
<accession>A0A387BNK8</accession>
<dbReference type="RefSeq" id="WP_120788110.1">
    <property type="nucleotide sequence ID" value="NZ_CP032624.1"/>
</dbReference>
<dbReference type="EMBL" id="CP032624">
    <property type="protein sequence ID" value="AYG02576.1"/>
    <property type="molecule type" value="Genomic_DNA"/>
</dbReference>
<name>A0A387BNK8_9MICO</name>
<dbReference type="Proteomes" id="UP000275069">
    <property type="component" value="Chromosome"/>
</dbReference>
<protein>
    <submittedName>
        <fullName evidence="2">CHAD domain-containing protein</fullName>
    </submittedName>
</protein>
<evidence type="ECO:0000313" key="2">
    <source>
        <dbReference type="EMBL" id="AYG02576.1"/>
    </source>
</evidence>
<reference evidence="2 3" key="1">
    <citation type="submission" date="2018-09" db="EMBL/GenBank/DDBJ databases">
        <title>Genome sequencing of strain 2DFW10M-5.</title>
        <authorList>
            <person name="Heo J."/>
            <person name="Kim S.-J."/>
            <person name="Kwon S.-W."/>
        </authorList>
    </citation>
    <scope>NUCLEOTIDE SEQUENCE [LARGE SCALE GENOMIC DNA]</scope>
    <source>
        <strain evidence="2 3">2DFW10M-5</strain>
    </source>
</reference>